<comment type="subcellular location">
    <subcellularLocation>
        <location evidence="1">Cell membrane</location>
        <topology evidence="1">Multi-pass membrane protein</topology>
    </subcellularLocation>
</comment>
<evidence type="ECO:0000256" key="6">
    <source>
        <dbReference type="ARBA" id="ARBA00023136"/>
    </source>
</evidence>
<keyword evidence="5 7" id="KW-1133">Transmembrane helix</keyword>
<feature type="domain" description="VTT" evidence="8">
    <location>
        <begin position="36"/>
        <end position="158"/>
    </location>
</feature>
<evidence type="ECO:0000256" key="2">
    <source>
        <dbReference type="ARBA" id="ARBA00010792"/>
    </source>
</evidence>
<dbReference type="EMBL" id="JBITLE010000019">
    <property type="protein sequence ID" value="MFI7266425.1"/>
    <property type="molecule type" value="Genomic_DNA"/>
</dbReference>
<evidence type="ECO:0000313" key="10">
    <source>
        <dbReference type="Proteomes" id="UP001612812"/>
    </source>
</evidence>
<gene>
    <name evidence="9" type="ORF">ACIBP4_29475</name>
</gene>
<sequence>MNPSHALTGLVGHYGYPGLALLVGAEGFGVPTPGQTAIVLGAGYATHGRLSVVGVAVTAFLAAVAGDSVGYLIGRYGGRRLILRHGRRLRLTPQRYARMEAVMDRHGPKLVAAARFVDGLRQFNGVVAGATGMPWPRFVLYNAIGAAAWVGLWTTVGYTAGDHLRALVVDLHRFQWYLVATAVVLTLAYIGWWLTRRSARDR</sequence>
<feature type="transmembrane region" description="Helical" evidence="7">
    <location>
        <begin position="50"/>
        <end position="74"/>
    </location>
</feature>
<feature type="transmembrane region" description="Helical" evidence="7">
    <location>
        <begin position="138"/>
        <end position="156"/>
    </location>
</feature>
<dbReference type="Pfam" id="PF09335">
    <property type="entry name" value="VTT_dom"/>
    <property type="match status" value="1"/>
</dbReference>
<evidence type="ECO:0000256" key="7">
    <source>
        <dbReference type="SAM" id="Phobius"/>
    </source>
</evidence>
<keyword evidence="6 7" id="KW-0472">Membrane</keyword>
<feature type="transmembrane region" description="Helical" evidence="7">
    <location>
        <begin position="176"/>
        <end position="195"/>
    </location>
</feature>
<evidence type="ECO:0000256" key="5">
    <source>
        <dbReference type="ARBA" id="ARBA00022989"/>
    </source>
</evidence>
<dbReference type="Proteomes" id="UP001612812">
    <property type="component" value="Unassembled WGS sequence"/>
</dbReference>
<evidence type="ECO:0000313" key="9">
    <source>
        <dbReference type="EMBL" id="MFI7266425.1"/>
    </source>
</evidence>
<organism evidence="9 10">
    <name type="scientific">Micromonospora maritima</name>
    <dbReference type="NCBI Taxonomy" id="986711"/>
    <lineage>
        <taxon>Bacteria</taxon>
        <taxon>Bacillati</taxon>
        <taxon>Actinomycetota</taxon>
        <taxon>Actinomycetes</taxon>
        <taxon>Micromonosporales</taxon>
        <taxon>Micromonosporaceae</taxon>
        <taxon>Micromonospora</taxon>
    </lineage>
</organism>
<dbReference type="InterPro" id="IPR051311">
    <property type="entry name" value="DedA_domain"/>
</dbReference>
<keyword evidence="4 7" id="KW-0812">Transmembrane</keyword>
<comment type="similarity">
    <text evidence="2">Belongs to the DedA family.</text>
</comment>
<dbReference type="RefSeq" id="WP_396771738.1">
    <property type="nucleotide sequence ID" value="NZ_JBITLA010000021.1"/>
</dbReference>
<evidence type="ECO:0000256" key="4">
    <source>
        <dbReference type="ARBA" id="ARBA00022692"/>
    </source>
</evidence>
<dbReference type="PANTHER" id="PTHR42709:SF6">
    <property type="entry name" value="UNDECAPRENYL PHOSPHATE TRANSPORTER A"/>
    <property type="match status" value="1"/>
</dbReference>
<keyword evidence="10" id="KW-1185">Reference proteome</keyword>
<name>A0ABW7ZUC1_9ACTN</name>
<dbReference type="PANTHER" id="PTHR42709">
    <property type="entry name" value="ALKALINE PHOSPHATASE LIKE PROTEIN"/>
    <property type="match status" value="1"/>
</dbReference>
<evidence type="ECO:0000256" key="3">
    <source>
        <dbReference type="ARBA" id="ARBA00022475"/>
    </source>
</evidence>
<dbReference type="InterPro" id="IPR032816">
    <property type="entry name" value="VTT_dom"/>
</dbReference>
<evidence type="ECO:0000259" key="8">
    <source>
        <dbReference type="Pfam" id="PF09335"/>
    </source>
</evidence>
<comment type="caution">
    <text evidence="9">The sequence shown here is derived from an EMBL/GenBank/DDBJ whole genome shotgun (WGS) entry which is preliminary data.</text>
</comment>
<evidence type="ECO:0000256" key="1">
    <source>
        <dbReference type="ARBA" id="ARBA00004651"/>
    </source>
</evidence>
<accession>A0ABW7ZUC1</accession>
<proteinExistence type="inferred from homology"/>
<keyword evidence="3" id="KW-1003">Cell membrane</keyword>
<reference evidence="9 10" key="1">
    <citation type="submission" date="2024-10" db="EMBL/GenBank/DDBJ databases">
        <title>The Natural Products Discovery Center: Release of the First 8490 Sequenced Strains for Exploring Actinobacteria Biosynthetic Diversity.</title>
        <authorList>
            <person name="Kalkreuter E."/>
            <person name="Kautsar S.A."/>
            <person name="Yang D."/>
            <person name="Bader C.D."/>
            <person name="Teijaro C.N."/>
            <person name="Fluegel L."/>
            <person name="Davis C.M."/>
            <person name="Simpson J.R."/>
            <person name="Lauterbach L."/>
            <person name="Steele A.D."/>
            <person name="Gui C."/>
            <person name="Meng S."/>
            <person name="Li G."/>
            <person name="Viehrig K."/>
            <person name="Ye F."/>
            <person name="Su P."/>
            <person name="Kiefer A.F."/>
            <person name="Nichols A."/>
            <person name="Cepeda A.J."/>
            <person name="Yan W."/>
            <person name="Fan B."/>
            <person name="Jiang Y."/>
            <person name="Adhikari A."/>
            <person name="Zheng C.-J."/>
            <person name="Schuster L."/>
            <person name="Cowan T.M."/>
            <person name="Smanski M.J."/>
            <person name="Chevrette M.G."/>
            <person name="De Carvalho L.P.S."/>
            <person name="Shen B."/>
        </authorList>
    </citation>
    <scope>NUCLEOTIDE SEQUENCE [LARGE SCALE GENOMIC DNA]</scope>
    <source>
        <strain evidence="9 10">NPDC049845</strain>
    </source>
</reference>
<protein>
    <submittedName>
        <fullName evidence="9">DedA family protein</fullName>
    </submittedName>
</protein>